<dbReference type="Pfam" id="PF07238">
    <property type="entry name" value="PilZ"/>
    <property type="match status" value="1"/>
</dbReference>
<evidence type="ECO:0000313" key="2">
    <source>
        <dbReference type="EMBL" id="SHO46001.1"/>
    </source>
</evidence>
<protein>
    <submittedName>
        <fullName evidence="2">PilZ domain-containing protein</fullName>
    </submittedName>
</protein>
<dbReference type="Proteomes" id="UP000184603">
    <property type="component" value="Unassembled WGS sequence"/>
</dbReference>
<feature type="domain" description="PilZ" evidence="1">
    <location>
        <begin position="5"/>
        <end position="103"/>
    </location>
</feature>
<dbReference type="Gene3D" id="2.40.10.220">
    <property type="entry name" value="predicted glycosyltransferase like domains"/>
    <property type="match status" value="1"/>
</dbReference>
<dbReference type="SUPFAM" id="SSF141371">
    <property type="entry name" value="PilZ domain-like"/>
    <property type="match status" value="1"/>
</dbReference>
<dbReference type="OrthoDB" id="370480at2"/>
<dbReference type="GO" id="GO:0035438">
    <property type="term" value="F:cyclic-di-GMP binding"/>
    <property type="evidence" value="ECO:0007669"/>
    <property type="project" value="InterPro"/>
</dbReference>
<dbReference type="AlphaFoldDB" id="A0A1M7Y254"/>
<dbReference type="STRING" id="1121416.SAMN02745220_01290"/>
<proteinExistence type="predicted"/>
<dbReference type="EMBL" id="FRFE01000004">
    <property type="protein sequence ID" value="SHO46001.1"/>
    <property type="molecule type" value="Genomic_DNA"/>
</dbReference>
<reference evidence="2 3" key="1">
    <citation type="submission" date="2016-12" db="EMBL/GenBank/DDBJ databases">
        <authorList>
            <person name="Song W.-J."/>
            <person name="Kurnit D.M."/>
        </authorList>
    </citation>
    <scope>NUCLEOTIDE SEQUENCE [LARGE SCALE GENOMIC DNA]</scope>
    <source>
        <strain evidence="2 3">DSM 18488</strain>
    </source>
</reference>
<dbReference type="RefSeq" id="WP_073612621.1">
    <property type="nucleotide sequence ID" value="NZ_FRFE01000004.1"/>
</dbReference>
<accession>A0A1M7Y254</accession>
<evidence type="ECO:0000259" key="1">
    <source>
        <dbReference type="Pfam" id="PF07238"/>
    </source>
</evidence>
<gene>
    <name evidence="2" type="ORF">SAMN02745220_01290</name>
</gene>
<name>A0A1M7Y254_9BACT</name>
<keyword evidence="3" id="KW-1185">Reference proteome</keyword>
<organism evidence="2 3">
    <name type="scientific">Desulfopila aestuarii DSM 18488</name>
    <dbReference type="NCBI Taxonomy" id="1121416"/>
    <lineage>
        <taxon>Bacteria</taxon>
        <taxon>Pseudomonadati</taxon>
        <taxon>Thermodesulfobacteriota</taxon>
        <taxon>Desulfobulbia</taxon>
        <taxon>Desulfobulbales</taxon>
        <taxon>Desulfocapsaceae</taxon>
        <taxon>Desulfopila</taxon>
    </lineage>
</organism>
<dbReference type="InterPro" id="IPR009875">
    <property type="entry name" value="PilZ_domain"/>
</dbReference>
<sequence length="112" mass="12630">MESQERRTAQRIQLSAVVNIRIDDQLFAAGTDLRDISLDGINVNIDKALPINRICDLEILICGPSSELTLRTKGRVLRQDANGAAVKFTELDIDTYLHLKNIVLYHRSPERS</sequence>
<evidence type="ECO:0000313" key="3">
    <source>
        <dbReference type="Proteomes" id="UP000184603"/>
    </source>
</evidence>